<gene>
    <name evidence="2" type="ORF">HGIILDEE_00015</name>
</gene>
<dbReference type="Pfam" id="PF13620">
    <property type="entry name" value="CarboxypepD_reg"/>
    <property type="match status" value="1"/>
</dbReference>
<feature type="domain" description="Cohesin" evidence="1">
    <location>
        <begin position="39"/>
        <end position="170"/>
    </location>
</feature>
<feature type="domain" description="Cohesin" evidence="1">
    <location>
        <begin position="182"/>
        <end position="312"/>
    </location>
</feature>
<dbReference type="SUPFAM" id="SSF49452">
    <property type="entry name" value="Starch-binding domain-like"/>
    <property type="match status" value="1"/>
</dbReference>
<evidence type="ECO:0000313" key="2">
    <source>
        <dbReference type="EMBL" id="QNO56726.1"/>
    </source>
</evidence>
<proteinExistence type="predicted"/>
<dbReference type="Gene3D" id="2.60.40.680">
    <property type="match status" value="2"/>
</dbReference>
<name>A0A7G9Z8Z2_9EURY</name>
<dbReference type="Pfam" id="PF00963">
    <property type="entry name" value="Cohesin"/>
    <property type="match status" value="2"/>
</dbReference>
<dbReference type="InterPro" id="IPR002102">
    <property type="entry name" value="Cohesin_dom"/>
</dbReference>
<dbReference type="Gene3D" id="2.60.40.1120">
    <property type="entry name" value="Carboxypeptidase-like, regulatory domain"/>
    <property type="match status" value="1"/>
</dbReference>
<dbReference type="InterPro" id="IPR013784">
    <property type="entry name" value="Carb-bd-like_fold"/>
</dbReference>
<dbReference type="AlphaFoldDB" id="A0A7G9Z8Z2"/>
<accession>A0A7G9Z8Z2</accession>
<protein>
    <recommendedName>
        <fullName evidence="1">Cohesin domain-containing protein</fullName>
    </recommendedName>
</protein>
<dbReference type="InterPro" id="IPR008965">
    <property type="entry name" value="CBM2/CBM3_carb-bd_dom_sf"/>
</dbReference>
<reference evidence="2" key="1">
    <citation type="submission" date="2020-06" db="EMBL/GenBank/DDBJ databases">
        <title>Unique genomic features of the anaerobic methanotrophic archaea.</title>
        <authorList>
            <person name="Chadwick G.L."/>
            <person name="Skennerton C.T."/>
            <person name="Laso-Perez R."/>
            <person name="Leu A.O."/>
            <person name="Speth D.R."/>
            <person name="Yu H."/>
            <person name="Morgan-Lang C."/>
            <person name="Hatzenpichler R."/>
            <person name="Goudeau D."/>
            <person name="Malmstrom R."/>
            <person name="Brazelton W.J."/>
            <person name="Woyke T."/>
            <person name="Hallam S.J."/>
            <person name="Tyson G.W."/>
            <person name="Wegener G."/>
            <person name="Boetius A."/>
            <person name="Orphan V."/>
        </authorList>
    </citation>
    <scope>NUCLEOTIDE SEQUENCE</scope>
</reference>
<sequence>MKKGRNGLVIGLTILITAAAFWTFTPLALAVPTATNIGVADAHGYTDAHVLVPVNITNVQDGPVPSLIFDILYDNSVINVSEVQKGALTLNWDTPAYCNHEWGTRVAIVYDSVDEHAIQNGETGSVVVLNFSVIGELGDTSVMNLSSIQLAEGAPDYQIGTAPAINGTFTVASALPTATNIGVADANGYTNTQVLIPVNITNVQNGPVTSVIFDILCDNSVITVTDVQKGTLIPNWDTPAYCNHEWGTRVTIYDSIDEYALQNGATGSVVLLNFNVIGESGATSVMNFTDIQLAEGAPNFQIGTAPAKNGTFTVLPYGIINGQLTEITGAAMEGVNVTLTANDSSVVLETTTTNETGYFNLSTVEAAGYYVNFTKLRYWDISTRVTVQSGETKTVNVVPSRKGDLNDNGISADAGDVTMMLRASVYKLTPDERYDLNNNGRLADAGDVTMMLRASVYMIELL</sequence>
<evidence type="ECO:0000259" key="1">
    <source>
        <dbReference type="Pfam" id="PF00963"/>
    </source>
</evidence>
<dbReference type="GO" id="GO:0000272">
    <property type="term" value="P:polysaccharide catabolic process"/>
    <property type="evidence" value="ECO:0007669"/>
    <property type="project" value="InterPro"/>
</dbReference>
<dbReference type="EMBL" id="MT631666">
    <property type="protein sequence ID" value="QNO56726.1"/>
    <property type="molecule type" value="Genomic_DNA"/>
</dbReference>
<dbReference type="SUPFAM" id="SSF49384">
    <property type="entry name" value="Carbohydrate-binding domain"/>
    <property type="match status" value="2"/>
</dbReference>
<dbReference type="GO" id="GO:0030246">
    <property type="term" value="F:carbohydrate binding"/>
    <property type="evidence" value="ECO:0007669"/>
    <property type="project" value="InterPro"/>
</dbReference>
<organism evidence="2">
    <name type="scientific">Candidatus Methanophaga sp. ANME-1 ERB7</name>
    <dbReference type="NCBI Taxonomy" id="2759913"/>
    <lineage>
        <taxon>Archaea</taxon>
        <taxon>Methanobacteriati</taxon>
        <taxon>Methanobacteriota</taxon>
        <taxon>Stenosarchaea group</taxon>
        <taxon>Methanomicrobia</taxon>
        <taxon>Candidatus Methanophagales</taxon>
        <taxon>Candidatus Methanophagaceae</taxon>
        <taxon>Candidatus Methanophaga</taxon>
    </lineage>
</organism>